<dbReference type="Gene3D" id="3.30.200.20">
    <property type="entry name" value="Phosphorylase Kinase, domain 1"/>
    <property type="match status" value="1"/>
</dbReference>
<comment type="subcellular location">
    <subcellularLocation>
        <location evidence="1">Cytoplasm</location>
    </subcellularLocation>
</comment>
<evidence type="ECO:0000313" key="13">
    <source>
        <dbReference type="Proteomes" id="UP000549394"/>
    </source>
</evidence>
<comment type="caution">
    <text evidence="12">The sequence shown here is derived from an EMBL/GenBank/DDBJ whole genome shotgun (WGS) entry which is preliminary data.</text>
</comment>
<evidence type="ECO:0000256" key="7">
    <source>
        <dbReference type="ARBA" id="ARBA00023319"/>
    </source>
</evidence>
<dbReference type="SMART" id="SM00060">
    <property type="entry name" value="FN3"/>
    <property type="match status" value="1"/>
</dbReference>
<dbReference type="InterPro" id="IPR013783">
    <property type="entry name" value="Ig-like_fold"/>
</dbReference>
<dbReference type="SMART" id="SM00409">
    <property type="entry name" value="IG"/>
    <property type="match status" value="9"/>
</dbReference>
<dbReference type="SUPFAM" id="SSF49265">
    <property type="entry name" value="Fibronectin type III"/>
    <property type="match status" value="1"/>
</dbReference>
<feature type="domain" description="Fibronectin type-III" evidence="11">
    <location>
        <begin position="1254"/>
        <end position="1358"/>
    </location>
</feature>
<dbReference type="InterPro" id="IPR000719">
    <property type="entry name" value="Prot_kinase_dom"/>
</dbReference>
<dbReference type="InterPro" id="IPR008271">
    <property type="entry name" value="Ser/Thr_kinase_AS"/>
</dbReference>
<dbReference type="InterPro" id="IPR003599">
    <property type="entry name" value="Ig_sub"/>
</dbReference>
<dbReference type="InterPro" id="IPR003961">
    <property type="entry name" value="FN3_dom"/>
</dbReference>
<dbReference type="SMART" id="SM00220">
    <property type="entry name" value="S_TKc"/>
    <property type="match status" value="1"/>
</dbReference>
<keyword evidence="13" id="KW-1185">Reference proteome</keyword>
<evidence type="ECO:0000259" key="9">
    <source>
        <dbReference type="PROSITE" id="PS50011"/>
    </source>
</evidence>
<feature type="domain" description="Ig-like" evidence="10">
    <location>
        <begin position="534"/>
        <end position="604"/>
    </location>
</feature>
<evidence type="ECO:0000256" key="8">
    <source>
        <dbReference type="SAM" id="MobiDB-lite"/>
    </source>
</evidence>
<keyword evidence="6" id="KW-0067">ATP-binding</keyword>
<evidence type="ECO:0000256" key="4">
    <source>
        <dbReference type="ARBA" id="ARBA00022737"/>
    </source>
</evidence>
<feature type="domain" description="Protein kinase" evidence="9">
    <location>
        <begin position="1380"/>
        <end position="1635"/>
    </location>
</feature>
<dbReference type="InterPro" id="IPR007110">
    <property type="entry name" value="Ig-like_dom"/>
</dbReference>
<dbReference type="PROSITE" id="PS50853">
    <property type="entry name" value="FN3"/>
    <property type="match status" value="1"/>
</dbReference>
<dbReference type="PANTHER" id="PTHR47633:SF7">
    <property type="entry name" value="TITIN HOMOLOG"/>
    <property type="match status" value="1"/>
</dbReference>
<feature type="compositionally biased region" description="Basic and acidic residues" evidence="8">
    <location>
        <begin position="847"/>
        <end position="862"/>
    </location>
</feature>
<feature type="compositionally biased region" description="Low complexity" evidence="8">
    <location>
        <begin position="736"/>
        <end position="747"/>
    </location>
</feature>
<protein>
    <submittedName>
        <fullName evidence="12">DgyrCDS12315</fullName>
    </submittedName>
</protein>
<dbReference type="SMART" id="SM00408">
    <property type="entry name" value="IGc2"/>
    <property type="match status" value="5"/>
</dbReference>
<dbReference type="PROSITE" id="PS50835">
    <property type="entry name" value="IG_LIKE"/>
    <property type="match status" value="6"/>
</dbReference>
<dbReference type="PROSITE" id="PS00108">
    <property type="entry name" value="PROTEIN_KINASE_ST"/>
    <property type="match status" value="1"/>
</dbReference>
<accession>A0A7I8W7A3</accession>
<feature type="compositionally biased region" description="Basic and acidic residues" evidence="8">
    <location>
        <begin position="1091"/>
        <end position="1107"/>
    </location>
</feature>
<feature type="region of interest" description="Disordered" evidence="8">
    <location>
        <begin position="729"/>
        <end position="751"/>
    </location>
</feature>
<evidence type="ECO:0000256" key="5">
    <source>
        <dbReference type="ARBA" id="ARBA00022741"/>
    </source>
</evidence>
<evidence type="ECO:0000256" key="6">
    <source>
        <dbReference type="ARBA" id="ARBA00022840"/>
    </source>
</evidence>
<keyword evidence="5" id="KW-0547">Nucleotide-binding</keyword>
<feature type="compositionally biased region" description="Basic and acidic residues" evidence="8">
    <location>
        <begin position="1056"/>
        <end position="1071"/>
    </location>
</feature>
<feature type="domain" description="Ig-like" evidence="10">
    <location>
        <begin position="118"/>
        <end position="207"/>
    </location>
</feature>
<evidence type="ECO:0000256" key="3">
    <source>
        <dbReference type="ARBA" id="ARBA00022490"/>
    </source>
</evidence>
<evidence type="ECO:0000256" key="1">
    <source>
        <dbReference type="ARBA" id="ARBA00004496"/>
    </source>
</evidence>
<dbReference type="Gene3D" id="2.60.40.10">
    <property type="entry name" value="Immunoglobulins"/>
    <property type="match status" value="10"/>
</dbReference>
<keyword evidence="7" id="KW-0393">Immunoglobulin domain</keyword>
<proteinExistence type="inferred from homology"/>
<evidence type="ECO:0000313" key="12">
    <source>
        <dbReference type="EMBL" id="CAD5124013.1"/>
    </source>
</evidence>
<feature type="region of interest" description="Disordered" evidence="8">
    <location>
        <begin position="1016"/>
        <end position="1107"/>
    </location>
</feature>
<dbReference type="Pfam" id="PF07679">
    <property type="entry name" value="I-set"/>
    <property type="match status" value="9"/>
</dbReference>
<dbReference type="FunFam" id="2.60.40.10:FF:000107">
    <property type="entry name" value="Myosin, light chain kinase a"/>
    <property type="match status" value="4"/>
</dbReference>
<dbReference type="SUPFAM" id="SSF56112">
    <property type="entry name" value="Protein kinase-like (PK-like)"/>
    <property type="match status" value="1"/>
</dbReference>
<name>A0A7I8W7A3_9ANNE</name>
<dbReference type="FunFam" id="1.10.510.10:FF:000571">
    <property type="entry name" value="Maternal embryonic leucine zipper kinase"/>
    <property type="match status" value="1"/>
</dbReference>
<evidence type="ECO:0000259" key="11">
    <source>
        <dbReference type="PROSITE" id="PS50853"/>
    </source>
</evidence>
<dbReference type="CDD" id="cd00063">
    <property type="entry name" value="FN3"/>
    <property type="match status" value="1"/>
</dbReference>
<gene>
    <name evidence="12" type="ORF">DGYR_LOCUS11622</name>
</gene>
<sequence>MLSHSTNGSLPMIIEGLQDQSVALSENAKFKVSVQGNPKPSVQWFAPNGREIGASYKFMVYQVADYEVLEIVNTEETDRGVYRVKVTNTVGSVEAKANLDLYIKRSRRSRSQQAEQKPKFSSKLQDLTANDHEQNVELSCCVSGNPQPTITWYFGEQLLENSKDFKQVFEDGRATLIITEIYPDDDGTYICKAVNSAGEDSCLCKLTVKDNANEEAMKFVKPLSDIFGIDTESAQLCCQLENGDDAEIKWIKEDDTEFRVDGSAIKSEFDGKIARLIFEELFPEDDGLYSLYVRKGDAQINCSCKLSVKPKPLESCILRPLHDENIDEGSTCLLTVEIDPSCVEPEIRWMHNKKPISNSSPNLKCSSSGNVYNIEIHQVTHKCAGIYDFFVSAKNGNDQCSCKITVIEMIKKPDIITKSYSTSSKEGDSIELRCLVNSLNKCTVNWLKDDRIITNRNMDKRFKDLIEDNACLLRIDSAKASDSANYTCIVENSAGKSECSIMLNVHCADRRRSTDIDEVFESSRTERRISNSRGSLAEVKHPLHDVTLKEGDELTLECEFASTIPLKISWFCEDKRLEPTDEIFIDSDNGYSCLSIANITREFSGKVMAKATNGRTSIQTACIVKVEDVKISRKPPQIKKELKNQTVMEGKSVSFEVEFYSSKPVSAEWFSKGEQLDGPNDFEIDTSSNKATLKIIEALMDDAGQICVRLSNDYGKVQSTCNLTVRDREFTKRSSSKQSPRGSSQASEDSINYKDALVRHVEVQNTSATLSTPPRQTDFRNVLKKSSSFKQSPSPQPVTTTTTTKMDYLSVLKKKSNFDHLEKKTIASPPLQVDFREVLKKKSRTLSKSDDKEPLKEDDSGKKQIHNARFQLRKTASSENLLSNKTELSIPRTEAKSTAPDYKSLLKTNVGREDKPKILKELDDQSVTEGGTLYLKTTFSGIPSPSVIWKHEDLEIKQYTDDRIDIITDKVSSTLVCRQIQDKDHGKYLVKVRNQYGFKDSTCKVIVNKPKRMEELKPPFKNLDSGIAGSRESLDETEQFGDIQSKLRDRRRRTMNKKEREDESSFTKQEIDINQNINGTDNSSLESPPPVEKEPEPEPPVEEKPPERIQTVQNELLDDDSSIQILRDLKNAKVLSGDVLMLQLKFDSQHPITSVSWYKDNQVVKPKSKSVQMNFDNKQASLLISDVNREEEGEYCVEICNEIGEIAESSCFINVLDYSRFGSMSKAVSDRSSQDFSSISKPDTEDSTVLVEEFISSLEISNCTYNSVMLSWTKCENKENVNRLLRYRVEMNKLSEDKWVVACEMHRDTEYAIENLEEDTEYKFKVIPMKTRESVETARKREKISDIVRTLRRETVEESDYPFEPKEVEPRTSEKFADFYQMGEKINSGRFGDVHHCVDNETKLHLACKVIKKRGAAARQTVQHELNIMNELRHPRLLIAYDAFINRNECVLVMEFVAGGELFEKVVDEKVVREIDCIGYIRQICEGCQYMHEKSIVHLDLKPENIVCVSKEGTKIKIIDFGLAQKLNVTDDMNNRSLQGTAEFAAPEILNYDPISTTTDMWSVGVICYVLLSGIAPFAGETDDETITNVTSGEYDFTEEFDIISDLGKNFISKLLQKRPRRRMLAKDCLSDDWLTVGKDKLPNVPIDTTKLRSFMNRRKWQAHTRAIMAMNRLSSFLKK</sequence>
<feature type="compositionally biased region" description="Polar residues" evidence="8">
    <location>
        <begin position="1072"/>
        <end position="1086"/>
    </location>
</feature>
<dbReference type="InterPro" id="IPR013098">
    <property type="entry name" value="Ig_I-set"/>
</dbReference>
<evidence type="ECO:0000256" key="2">
    <source>
        <dbReference type="ARBA" id="ARBA00006692"/>
    </source>
</evidence>
<feature type="domain" description="Ig-like" evidence="10">
    <location>
        <begin position="1106"/>
        <end position="1195"/>
    </location>
</feature>
<comment type="similarity">
    <text evidence="2">Belongs to the protein kinase superfamily. CAMK Ser/Thr protein kinase family.</text>
</comment>
<evidence type="ECO:0000259" key="10">
    <source>
        <dbReference type="PROSITE" id="PS50835"/>
    </source>
</evidence>
<dbReference type="Pfam" id="PF00069">
    <property type="entry name" value="Pkinase"/>
    <property type="match status" value="1"/>
</dbReference>
<dbReference type="EMBL" id="CAJFCJ010000020">
    <property type="protein sequence ID" value="CAD5124013.1"/>
    <property type="molecule type" value="Genomic_DNA"/>
</dbReference>
<keyword evidence="3" id="KW-0963">Cytoplasm</keyword>
<feature type="domain" description="Ig-like" evidence="10">
    <location>
        <begin position="11"/>
        <end position="100"/>
    </location>
</feature>
<dbReference type="GO" id="GO:0045989">
    <property type="term" value="P:positive regulation of striated muscle contraction"/>
    <property type="evidence" value="ECO:0007669"/>
    <property type="project" value="UniProtKB-ARBA"/>
</dbReference>
<feature type="domain" description="Ig-like" evidence="10">
    <location>
        <begin position="916"/>
        <end position="1006"/>
    </location>
</feature>
<dbReference type="PROSITE" id="PS50011">
    <property type="entry name" value="PROTEIN_KINASE_DOM"/>
    <property type="match status" value="1"/>
</dbReference>
<dbReference type="Proteomes" id="UP000549394">
    <property type="component" value="Unassembled WGS sequence"/>
</dbReference>
<feature type="region of interest" description="Disordered" evidence="8">
    <location>
        <begin position="843"/>
        <end position="866"/>
    </location>
</feature>
<keyword evidence="4" id="KW-0677">Repeat</keyword>
<dbReference type="GO" id="GO:0004672">
    <property type="term" value="F:protein kinase activity"/>
    <property type="evidence" value="ECO:0007669"/>
    <property type="project" value="InterPro"/>
</dbReference>
<dbReference type="GO" id="GO:0060298">
    <property type="term" value="P:positive regulation of sarcomere organization"/>
    <property type="evidence" value="ECO:0007669"/>
    <property type="project" value="UniProtKB-ARBA"/>
</dbReference>
<dbReference type="FunFam" id="2.60.40.10:FF:000425">
    <property type="entry name" value="Myosin light chain kinase"/>
    <property type="match status" value="1"/>
</dbReference>
<dbReference type="Gene3D" id="1.10.510.10">
    <property type="entry name" value="Transferase(Phosphotransferase) domain 1"/>
    <property type="match status" value="1"/>
</dbReference>
<dbReference type="InterPro" id="IPR036179">
    <property type="entry name" value="Ig-like_dom_sf"/>
</dbReference>
<dbReference type="PANTHER" id="PTHR47633">
    <property type="entry name" value="IMMUNOGLOBULIN"/>
    <property type="match status" value="1"/>
</dbReference>
<dbReference type="InterPro" id="IPR036116">
    <property type="entry name" value="FN3_sf"/>
</dbReference>
<feature type="domain" description="Ig-like" evidence="10">
    <location>
        <begin position="413"/>
        <end position="504"/>
    </location>
</feature>
<dbReference type="GO" id="GO:0005524">
    <property type="term" value="F:ATP binding"/>
    <property type="evidence" value="ECO:0007669"/>
    <property type="project" value="UniProtKB-KW"/>
</dbReference>
<dbReference type="SUPFAM" id="SSF48726">
    <property type="entry name" value="Immunoglobulin"/>
    <property type="match status" value="9"/>
</dbReference>
<dbReference type="Pfam" id="PF00041">
    <property type="entry name" value="fn3"/>
    <property type="match status" value="1"/>
</dbReference>
<dbReference type="GO" id="GO:0005737">
    <property type="term" value="C:cytoplasm"/>
    <property type="evidence" value="ECO:0007669"/>
    <property type="project" value="UniProtKB-SubCell"/>
</dbReference>
<organism evidence="12 13">
    <name type="scientific">Dimorphilus gyrociliatus</name>
    <dbReference type="NCBI Taxonomy" id="2664684"/>
    <lineage>
        <taxon>Eukaryota</taxon>
        <taxon>Metazoa</taxon>
        <taxon>Spiralia</taxon>
        <taxon>Lophotrochozoa</taxon>
        <taxon>Annelida</taxon>
        <taxon>Polychaeta</taxon>
        <taxon>Polychaeta incertae sedis</taxon>
        <taxon>Dinophilidae</taxon>
        <taxon>Dimorphilus</taxon>
    </lineage>
</organism>
<dbReference type="InterPro" id="IPR011009">
    <property type="entry name" value="Kinase-like_dom_sf"/>
</dbReference>
<reference evidence="12 13" key="1">
    <citation type="submission" date="2020-08" db="EMBL/GenBank/DDBJ databases">
        <authorList>
            <person name="Hejnol A."/>
        </authorList>
    </citation>
    <scope>NUCLEOTIDE SEQUENCE [LARGE SCALE GENOMIC DNA]</scope>
</reference>
<feature type="region of interest" description="Disordered" evidence="8">
    <location>
        <begin position="107"/>
        <end position="126"/>
    </location>
</feature>
<dbReference type="InterPro" id="IPR003598">
    <property type="entry name" value="Ig_sub2"/>
</dbReference>